<dbReference type="EMBL" id="JAZHXJ010000074">
    <property type="protein sequence ID" value="KAL1876820.1"/>
    <property type="molecule type" value="Genomic_DNA"/>
</dbReference>
<dbReference type="Proteomes" id="UP001586593">
    <property type="component" value="Unassembled WGS sequence"/>
</dbReference>
<name>A0ABR3XLF3_9PEZI</name>
<sequence>MYTMYAVVTRSRISIRGQFPITFFAPLLTKATLFLNHVCLPGSGLASSNVLQPAVIPRSVPKCILASLFPPLHERSRNSVAEVPYELTPGRLHYKERHGRFGGVIVVHDKQGVCAEVAALVTRLVSPGDNGASCPPLIARGERSYPWLRSRYVARLTISARGEYLDSLPPPSPITSAESTVVVV</sequence>
<keyword evidence="2" id="KW-1185">Reference proteome</keyword>
<evidence type="ECO:0000313" key="1">
    <source>
        <dbReference type="EMBL" id="KAL1876820.1"/>
    </source>
</evidence>
<protein>
    <submittedName>
        <fullName evidence="1">Uncharacterized protein</fullName>
    </submittedName>
</protein>
<evidence type="ECO:0000313" key="2">
    <source>
        <dbReference type="Proteomes" id="UP001586593"/>
    </source>
</evidence>
<comment type="caution">
    <text evidence="1">The sequence shown here is derived from an EMBL/GenBank/DDBJ whole genome shotgun (WGS) entry which is preliminary data.</text>
</comment>
<organism evidence="1 2">
    <name type="scientific">Phialemonium thermophilum</name>
    <dbReference type="NCBI Taxonomy" id="223376"/>
    <lineage>
        <taxon>Eukaryota</taxon>
        <taxon>Fungi</taxon>
        <taxon>Dikarya</taxon>
        <taxon>Ascomycota</taxon>
        <taxon>Pezizomycotina</taxon>
        <taxon>Sordariomycetes</taxon>
        <taxon>Sordariomycetidae</taxon>
        <taxon>Cephalothecales</taxon>
        <taxon>Cephalothecaceae</taxon>
        <taxon>Phialemonium</taxon>
    </lineage>
</organism>
<reference evidence="1 2" key="1">
    <citation type="journal article" date="2024" name="Commun. Biol.">
        <title>Comparative genomic analysis of thermophilic fungi reveals convergent evolutionary adaptations and gene losses.</title>
        <authorList>
            <person name="Steindorff A.S."/>
            <person name="Aguilar-Pontes M.V."/>
            <person name="Robinson A.J."/>
            <person name="Andreopoulos B."/>
            <person name="LaButti K."/>
            <person name="Kuo A."/>
            <person name="Mondo S."/>
            <person name="Riley R."/>
            <person name="Otillar R."/>
            <person name="Haridas S."/>
            <person name="Lipzen A."/>
            <person name="Grimwood J."/>
            <person name="Schmutz J."/>
            <person name="Clum A."/>
            <person name="Reid I.D."/>
            <person name="Moisan M.C."/>
            <person name="Butler G."/>
            <person name="Nguyen T.T.M."/>
            <person name="Dewar K."/>
            <person name="Conant G."/>
            <person name="Drula E."/>
            <person name="Henrissat B."/>
            <person name="Hansel C."/>
            <person name="Singer S."/>
            <person name="Hutchinson M.I."/>
            <person name="de Vries R.P."/>
            <person name="Natvig D.O."/>
            <person name="Powell A.J."/>
            <person name="Tsang A."/>
            <person name="Grigoriev I.V."/>
        </authorList>
    </citation>
    <scope>NUCLEOTIDE SEQUENCE [LARGE SCALE GENOMIC DNA]</scope>
    <source>
        <strain evidence="1 2">ATCC 24622</strain>
    </source>
</reference>
<proteinExistence type="predicted"/>
<gene>
    <name evidence="1" type="ORF">VTK73DRAFT_9197</name>
</gene>
<accession>A0ABR3XLF3</accession>